<dbReference type="InterPro" id="IPR002081">
    <property type="entry name" value="Cryptochrome/DNA_photolyase_1"/>
</dbReference>
<dbReference type="GO" id="GO:0071949">
    <property type="term" value="F:FAD binding"/>
    <property type="evidence" value="ECO:0007669"/>
    <property type="project" value="TreeGrafter"/>
</dbReference>
<proteinExistence type="inferred from homology"/>
<evidence type="ECO:0000256" key="4">
    <source>
        <dbReference type="PIRSR" id="PIRSR602081-1"/>
    </source>
</evidence>
<dbReference type="SUPFAM" id="SSF52425">
    <property type="entry name" value="Cryptochrome/photolyase, N-terminal domain"/>
    <property type="match status" value="1"/>
</dbReference>
<dbReference type="GO" id="GO:0005634">
    <property type="term" value="C:nucleus"/>
    <property type="evidence" value="ECO:0007669"/>
    <property type="project" value="TreeGrafter"/>
</dbReference>
<evidence type="ECO:0000256" key="3">
    <source>
        <dbReference type="ARBA" id="ARBA00022827"/>
    </source>
</evidence>
<feature type="binding site" evidence="4">
    <location>
        <begin position="377"/>
        <end position="381"/>
    </location>
    <ligand>
        <name>FAD</name>
        <dbReference type="ChEBI" id="CHEBI:57692"/>
    </ligand>
</feature>
<feature type="site" description="Electron transfer via tryptophanyl radical" evidence="5">
    <location>
        <position position="519"/>
    </location>
</feature>
<dbReference type="Gene3D" id="3.40.50.620">
    <property type="entry name" value="HUPs"/>
    <property type="match status" value="1"/>
</dbReference>
<gene>
    <name evidence="8" type="ORF">QYM36_016416</name>
</gene>
<keyword evidence="3 4" id="KW-0274">FAD</keyword>
<keyword evidence="2 4" id="KW-0285">Flavoprotein</keyword>
<protein>
    <recommendedName>
        <fullName evidence="7">Photolyase/cryptochrome alpha/beta domain-containing protein</fullName>
    </recommendedName>
</protein>
<comment type="similarity">
    <text evidence="1">Belongs to the DNA photolyase class-1 family.</text>
</comment>
<evidence type="ECO:0000313" key="8">
    <source>
        <dbReference type="EMBL" id="KAK2706368.1"/>
    </source>
</evidence>
<reference evidence="8" key="1">
    <citation type="submission" date="2023-07" db="EMBL/GenBank/DDBJ databases">
        <title>Chromosome-level genome assembly of Artemia franciscana.</title>
        <authorList>
            <person name="Jo E."/>
        </authorList>
    </citation>
    <scope>NUCLEOTIDE SEQUENCE</scope>
    <source>
        <tissue evidence="8">Whole body</tissue>
    </source>
</reference>
<dbReference type="GO" id="GO:0003677">
    <property type="term" value="F:DNA binding"/>
    <property type="evidence" value="ECO:0007669"/>
    <property type="project" value="TreeGrafter"/>
</dbReference>
<feature type="binding site" evidence="4">
    <location>
        <begin position="509"/>
        <end position="511"/>
    </location>
    <ligand>
        <name>FAD</name>
        <dbReference type="ChEBI" id="CHEBI:57692"/>
    </ligand>
</feature>
<dbReference type="GO" id="GO:0003904">
    <property type="term" value="F:deoxyribodipyrimidine photo-lyase activity"/>
    <property type="evidence" value="ECO:0007669"/>
    <property type="project" value="TreeGrafter"/>
</dbReference>
<feature type="region of interest" description="Disordered" evidence="6">
    <location>
        <begin position="715"/>
        <end position="738"/>
    </location>
</feature>
<comment type="cofactor">
    <cofactor evidence="4">
        <name>FAD</name>
        <dbReference type="ChEBI" id="CHEBI:57692"/>
    </cofactor>
    <text evidence="4">Binds 1 FAD per subunit.</text>
</comment>
<evidence type="ECO:0000313" key="9">
    <source>
        <dbReference type="Proteomes" id="UP001187531"/>
    </source>
</evidence>
<dbReference type="Proteomes" id="UP001187531">
    <property type="component" value="Unassembled WGS sequence"/>
</dbReference>
<accession>A0AA88HCG9</accession>
<comment type="caution">
    <text evidence="8">The sequence shown here is derived from an EMBL/GenBank/DDBJ whole genome shotgun (WGS) entry which is preliminary data.</text>
</comment>
<dbReference type="AlphaFoldDB" id="A0AA88HCG9"/>
<keyword evidence="9" id="KW-1185">Reference proteome</keyword>
<feature type="binding site" evidence="4">
    <location>
        <position position="365"/>
    </location>
    <ligand>
        <name>FAD</name>
        <dbReference type="ChEBI" id="CHEBI:57692"/>
    </ligand>
</feature>
<dbReference type="EMBL" id="JAVRJZ010000020">
    <property type="protein sequence ID" value="KAK2706368.1"/>
    <property type="molecule type" value="Genomic_DNA"/>
</dbReference>
<evidence type="ECO:0000256" key="2">
    <source>
        <dbReference type="ARBA" id="ARBA00022630"/>
    </source>
</evidence>
<dbReference type="GO" id="GO:0043153">
    <property type="term" value="P:entrainment of circadian clock by photoperiod"/>
    <property type="evidence" value="ECO:0007669"/>
    <property type="project" value="TreeGrafter"/>
</dbReference>
<dbReference type="PANTHER" id="PTHR11455">
    <property type="entry name" value="CRYPTOCHROME"/>
    <property type="match status" value="1"/>
</dbReference>
<dbReference type="InterPro" id="IPR014729">
    <property type="entry name" value="Rossmann-like_a/b/a_fold"/>
</dbReference>
<feature type="domain" description="Photolyase/cryptochrome alpha/beta" evidence="7">
    <location>
        <begin position="129"/>
        <end position="260"/>
    </location>
</feature>
<sequence>MQSQWYDNMEKVKQNIIEEIKSGKLDPEHALSEITKAVCQCKIKDTVADITNNLICVNPESEATLLFFALAESYIDSLQNSSTSCLSCLNHSLKDASLESCGKSKRKNKGGSKKQDSYIPGLVKSVKRGACILWFRRDLRLKDNAALFDACENYDSVIPVFLWSPLEEGNLSTGGATKFWLENSLKSLRKSLRTSYSSTLIVRKCDNISMELVGLIRATNAKKVCWTALYEPEIKKRDDTIMTTLKKMCLDVQTYHSYLLYRPDKVQTEGVGLRGIGSVTHFLEACRLNSPGPIGDPLPKPGIIPIPSSWPSSDEIEDLGLYAPPRRKDGTLVDWAANFRQFWKFGEEGAHQNLENFLSEGIKNYEKESCRSDMPNTAIISPYLHFGEISSRSVLSAAMFTDLGKSPKFQRKLAWRDLAYWLYYIFPTMNSEPVRPPFKFQRWSKNKVSLRAWQKGDTGYPLVDAAMQQLWQVGWMNNYMRHVVASFLISYLHISWEEGFKWFQDTLVDADVAINAMMWQNGGFSGFDQWNFVMHPVDAALTCDPKGDYVRKWIPKLKDLPDEFIHQPWKCPPSILRRYGITLGVTYPNRIIVDLHEAREQSLRDVTLVRRKFAKGYIDKHTGNDIVPIPAKILLPVMGASKDHDLLDEESGRLLIPVITRKEFKYRMGNPEAKDNPYNAVLKGYVSRKRDEAIIWANQNDFTASTINEATLRAQRYSDKDTHNSSRRTHNKDRFSSV</sequence>
<dbReference type="SUPFAM" id="SSF48173">
    <property type="entry name" value="Cryptochrome/photolyase FAD-binding domain"/>
    <property type="match status" value="1"/>
</dbReference>
<dbReference type="Pfam" id="PF03441">
    <property type="entry name" value="FAD_binding_7"/>
    <property type="match status" value="1"/>
</dbReference>
<dbReference type="PROSITE" id="PS51645">
    <property type="entry name" value="PHR_CRY_ALPHA_BETA"/>
    <property type="match status" value="1"/>
</dbReference>
<evidence type="ECO:0000256" key="5">
    <source>
        <dbReference type="PIRSR" id="PIRSR602081-2"/>
    </source>
</evidence>
<evidence type="ECO:0000259" key="7">
    <source>
        <dbReference type="PROSITE" id="PS51645"/>
    </source>
</evidence>
<dbReference type="InterPro" id="IPR036155">
    <property type="entry name" value="Crypto/Photolyase_N_sf"/>
</dbReference>
<dbReference type="GO" id="GO:0032922">
    <property type="term" value="P:circadian regulation of gene expression"/>
    <property type="evidence" value="ECO:0007669"/>
    <property type="project" value="TreeGrafter"/>
</dbReference>
<feature type="binding site" evidence="4">
    <location>
        <position position="409"/>
    </location>
    <ligand>
        <name>FAD</name>
        <dbReference type="ChEBI" id="CHEBI:57692"/>
    </ligand>
</feature>
<feature type="site" description="Electron transfer via tryptophanyl radical" evidence="5">
    <location>
        <position position="496"/>
    </location>
</feature>
<dbReference type="GO" id="GO:0005737">
    <property type="term" value="C:cytoplasm"/>
    <property type="evidence" value="ECO:0007669"/>
    <property type="project" value="TreeGrafter"/>
</dbReference>
<evidence type="ECO:0000256" key="1">
    <source>
        <dbReference type="ARBA" id="ARBA00005862"/>
    </source>
</evidence>
<name>A0AA88HCG9_ARTSF</name>
<dbReference type="Pfam" id="PF00875">
    <property type="entry name" value="DNA_photolyase"/>
    <property type="match status" value="1"/>
</dbReference>
<dbReference type="PRINTS" id="PR00147">
    <property type="entry name" value="DNAPHOTLYASE"/>
</dbReference>
<organism evidence="8 9">
    <name type="scientific">Artemia franciscana</name>
    <name type="common">Brine shrimp</name>
    <name type="synonym">Artemia sanfranciscana</name>
    <dbReference type="NCBI Taxonomy" id="6661"/>
    <lineage>
        <taxon>Eukaryota</taxon>
        <taxon>Metazoa</taxon>
        <taxon>Ecdysozoa</taxon>
        <taxon>Arthropoda</taxon>
        <taxon>Crustacea</taxon>
        <taxon>Branchiopoda</taxon>
        <taxon>Anostraca</taxon>
        <taxon>Artemiidae</taxon>
        <taxon>Artemia</taxon>
    </lineage>
</organism>
<dbReference type="InterPro" id="IPR005101">
    <property type="entry name" value="Cryptochr/Photolyase_FAD-bd"/>
</dbReference>
<dbReference type="PANTHER" id="PTHR11455:SF18">
    <property type="entry name" value="SI:CH1073-390K14.1"/>
    <property type="match status" value="1"/>
</dbReference>
<evidence type="ECO:0000256" key="6">
    <source>
        <dbReference type="SAM" id="MobiDB-lite"/>
    </source>
</evidence>
<dbReference type="Gene3D" id="1.10.579.10">
    <property type="entry name" value="DNA Cyclobutane Dipyrimidine Photolyase, subunit A, domain 3"/>
    <property type="match status" value="1"/>
</dbReference>
<dbReference type="InterPro" id="IPR006050">
    <property type="entry name" value="DNA_photolyase_N"/>
</dbReference>
<dbReference type="InterPro" id="IPR036134">
    <property type="entry name" value="Crypto/Photolyase_FAD-like_sf"/>
</dbReference>
<dbReference type="Gene3D" id="1.25.40.80">
    <property type="match status" value="1"/>
</dbReference>
<feature type="site" description="Electron transfer via tryptophanyl radical" evidence="5">
    <location>
        <position position="443"/>
    </location>
</feature>